<reference evidence="1 2" key="1">
    <citation type="journal article" date="2019" name="Plant Biotechnol. J.">
        <title>The red bayberry genome and genetic basis of sex determination.</title>
        <authorList>
            <person name="Jia H.M."/>
            <person name="Jia H.J."/>
            <person name="Cai Q.L."/>
            <person name="Wang Y."/>
            <person name="Zhao H.B."/>
            <person name="Yang W.F."/>
            <person name="Wang G.Y."/>
            <person name="Li Y.H."/>
            <person name="Zhan D.L."/>
            <person name="Shen Y.T."/>
            <person name="Niu Q.F."/>
            <person name="Chang L."/>
            <person name="Qiu J."/>
            <person name="Zhao L."/>
            <person name="Xie H.B."/>
            <person name="Fu W.Y."/>
            <person name="Jin J."/>
            <person name="Li X.W."/>
            <person name="Jiao Y."/>
            <person name="Zhou C.C."/>
            <person name="Tu T."/>
            <person name="Chai C.Y."/>
            <person name="Gao J.L."/>
            <person name="Fan L.J."/>
            <person name="van de Weg E."/>
            <person name="Wang J.Y."/>
            <person name="Gao Z.S."/>
        </authorList>
    </citation>
    <scope>NUCLEOTIDE SEQUENCE [LARGE SCALE GENOMIC DNA]</scope>
    <source>
        <tissue evidence="1">Leaves</tissue>
    </source>
</reference>
<dbReference type="EMBL" id="RXIC02000022">
    <property type="protein sequence ID" value="KAB1216121.1"/>
    <property type="molecule type" value="Genomic_DNA"/>
</dbReference>
<accession>A0A6A1VT89</accession>
<sequence length="382" mass="42380">METNSEDKGNDGHCCLVGAVDSASEGIGDEQLCIFHLMVLVHGTMENLETWRLYVEKSGIEALLKLLLRPSIALSFDGMSIALHSTMGPSEKSLTTFGEVSGSFLLDPKITQDAKTFSSIFLVEFLMFLATSKDNRWASALLTEFGNGSKDVLEDIGRAHREVLWQISLHEDAKPEVEETTGDVGRKESDKQRSYYSSCCDMMRSLSFHITHLFQELGKVMFLPSHRRDDILNVSPSSKSMASSFASIALDRMNFGGHVNPSGTGASISTKCRYFGKVIDFIDGFLLDKPDSCNPVLLNCLYGHGVIQSVLTTFEATSQLLTKHLHLHLQPFTTFVTHADSVVELKQQVSWTVCARANKLLERLRGRQRGEGKRKYAGDEGK</sequence>
<protein>
    <submittedName>
        <fullName evidence="1">E3 ubiquitin-protein ligase UPL2</fullName>
    </submittedName>
</protein>
<dbReference type="OrthoDB" id="1824299at2759"/>
<dbReference type="Proteomes" id="UP000516437">
    <property type="component" value="Chromosome 4"/>
</dbReference>
<proteinExistence type="predicted"/>
<comment type="caution">
    <text evidence="1">The sequence shown here is derived from an EMBL/GenBank/DDBJ whole genome shotgun (WGS) entry which is preliminary data.</text>
</comment>
<evidence type="ECO:0000313" key="1">
    <source>
        <dbReference type="EMBL" id="KAB1216121.1"/>
    </source>
</evidence>
<evidence type="ECO:0000313" key="2">
    <source>
        <dbReference type="Proteomes" id="UP000516437"/>
    </source>
</evidence>
<keyword evidence="2" id="KW-1185">Reference proteome</keyword>
<name>A0A6A1VT89_9ROSI</name>
<gene>
    <name evidence="1" type="ORF">CJ030_MR4G006397</name>
</gene>
<organism evidence="1 2">
    <name type="scientific">Morella rubra</name>
    <name type="common">Chinese bayberry</name>
    <dbReference type="NCBI Taxonomy" id="262757"/>
    <lineage>
        <taxon>Eukaryota</taxon>
        <taxon>Viridiplantae</taxon>
        <taxon>Streptophyta</taxon>
        <taxon>Embryophyta</taxon>
        <taxon>Tracheophyta</taxon>
        <taxon>Spermatophyta</taxon>
        <taxon>Magnoliopsida</taxon>
        <taxon>eudicotyledons</taxon>
        <taxon>Gunneridae</taxon>
        <taxon>Pentapetalae</taxon>
        <taxon>rosids</taxon>
        <taxon>fabids</taxon>
        <taxon>Fagales</taxon>
        <taxon>Myricaceae</taxon>
        <taxon>Morella</taxon>
    </lineage>
</organism>
<dbReference type="AlphaFoldDB" id="A0A6A1VT89"/>